<organism evidence="1 2">
    <name type="scientific">Lactococcus allomyrinae</name>
    <dbReference type="NCBI Taxonomy" id="2419773"/>
    <lineage>
        <taxon>Bacteria</taxon>
        <taxon>Bacillati</taxon>
        <taxon>Bacillota</taxon>
        <taxon>Bacilli</taxon>
        <taxon>Lactobacillales</taxon>
        <taxon>Streptococcaceae</taxon>
        <taxon>Lactococcus</taxon>
    </lineage>
</organism>
<dbReference type="AlphaFoldDB" id="A0A387BB80"/>
<accession>A0A387BB80</accession>
<dbReference type="RefSeq" id="WP_120772505.1">
    <property type="nucleotide sequence ID" value="NZ_CP032627.1"/>
</dbReference>
<dbReference type="OrthoDB" id="2989102at2"/>
<dbReference type="EMBL" id="CP032627">
    <property type="protein sequence ID" value="AYG01125.1"/>
    <property type="molecule type" value="Genomic_DNA"/>
</dbReference>
<protein>
    <recommendedName>
        <fullName evidence="3">DUF2712 domain-containing protein</fullName>
    </recommendedName>
</protein>
<evidence type="ECO:0000313" key="2">
    <source>
        <dbReference type="Proteomes" id="UP000269374"/>
    </source>
</evidence>
<evidence type="ECO:0008006" key="3">
    <source>
        <dbReference type="Google" id="ProtNLM"/>
    </source>
</evidence>
<evidence type="ECO:0000313" key="1">
    <source>
        <dbReference type="EMBL" id="AYG01125.1"/>
    </source>
</evidence>
<gene>
    <name evidence="1" type="ORF">D7I46_08480</name>
</gene>
<dbReference type="KEGG" id="lact:D7I46_08480"/>
<reference evidence="1 2" key="1">
    <citation type="submission" date="2018-09" db="EMBL/GenBank/DDBJ databases">
        <title>Genome sequencing of strain 1JSPR-7.</title>
        <authorList>
            <person name="Heo J."/>
            <person name="Kim S.-J."/>
            <person name="Kwon S.-W."/>
        </authorList>
    </citation>
    <scope>NUCLEOTIDE SEQUENCE [LARGE SCALE GENOMIC DNA]</scope>
    <source>
        <strain evidence="1 2">1JSPR-7</strain>
    </source>
</reference>
<sequence>MKKWIISTAVTIGILTVGTIPVFAGNNHGDTSYTFNFTPGLTGSYKYTDIRPKYDYSSAYMMAKTRSKSQNYSACVVDSNGKYFSQTWYVEITKLNKGYYIANNAYEDKGKNVKVKIKGTTGDMFGFKVTGVWSPDSV</sequence>
<keyword evidence="2" id="KW-1185">Reference proteome</keyword>
<name>A0A387BB80_9LACT</name>
<dbReference type="Proteomes" id="UP000269374">
    <property type="component" value="Chromosome"/>
</dbReference>
<proteinExistence type="predicted"/>